<accession>A0ABZ2Z9K6</accession>
<keyword evidence="1" id="KW-0472">Membrane</keyword>
<evidence type="ECO:0000256" key="1">
    <source>
        <dbReference type="SAM" id="Phobius"/>
    </source>
</evidence>
<proteinExistence type="predicted"/>
<evidence type="ECO:0000313" key="3">
    <source>
        <dbReference type="Proteomes" id="UP001449657"/>
    </source>
</evidence>
<sequence>MMTFMEEQKPTFSPVTRALANVFSYVLHPLFIPLLVTFLSVTALPEFFTSFRSNSFRWDYDVLFIRVAVASVLFPMLVVSLSKALGFVGSITMKDQKDRIIPYVASIIFYFWAFYTFKREGAAPAFYNAFWLGVFIAVVISFVANSFVKISMHTVGWGGVVGYLVCLMAGMGMNVAVPLAIAIVLAGVAGTARLVLDAHTPAEVWTGFFVGLVAQVGAYLILG</sequence>
<dbReference type="RefSeq" id="WP_341842009.1">
    <property type="nucleotide sequence ID" value="NZ_CP149792.1"/>
</dbReference>
<evidence type="ECO:0008006" key="4">
    <source>
        <dbReference type="Google" id="ProtNLM"/>
    </source>
</evidence>
<reference evidence="2 3" key="1">
    <citation type="submission" date="2024-03" db="EMBL/GenBank/DDBJ databases">
        <title>Chitinophaga caseinilytica sp. nov., a casein hydrolysing bacterium isolated from forest soil.</title>
        <authorList>
            <person name="Lee D.S."/>
            <person name="Han D.M."/>
            <person name="Baek J.H."/>
            <person name="Choi D.G."/>
            <person name="Jeon J.H."/>
            <person name="Jeon C.O."/>
        </authorList>
    </citation>
    <scope>NUCLEOTIDE SEQUENCE [LARGE SCALE GENOMIC DNA]</scope>
    <source>
        <strain evidence="2 3">KACC 19118</strain>
    </source>
</reference>
<feature type="transmembrane region" description="Helical" evidence="1">
    <location>
        <begin position="100"/>
        <end position="117"/>
    </location>
</feature>
<feature type="transmembrane region" description="Helical" evidence="1">
    <location>
        <begin position="129"/>
        <end position="148"/>
    </location>
</feature>
<dbReference type="EMBL" id="CP150096">
    <property type="protein sequence ID" value="WZN47366.1"/>
    <property type="molecule type" value="Genomic_DNA"/>
</dbReference>
<keyword evidence="3" id="KW-1185">Reference proteome</keyword>
<gene>
    <name evidence="2" type="ORF">WJU22_04160</name>
</gene>
<keyword evidence="1" id="KW-1133">Transmembrane helix</keyword>
<feature type="transmembrane region" description="Helical" evidence="1">
    <location>
        <begin position="63"/>
        <end position="88"/>
    </location>
</feature>
<evidence type="ECO:0000313" key="2">
    <source>
        <dbReference type="EMBL" id="WZN47366.1"/>
    </source>
</evidence>
<keyword evidence="1" id="KW-0812">Transmembrane</keyword>
<feature type="transmembrane region" description="Helical" evidence="1">
    <location>
        <begin position="204"/>
        <end position="222"/>
    </location>
</feature>
<feature type="transmembrane region" description="Helical" evidence="1">
    <location>
        <begin position="21"/>
        <end position="43"/>
    </location>
</feature>
<protein>
    <recommendedName>
        <fullName evidence="4">PAP2 superfamily protein</fullName>
    </recommendedName>
</protein>
<name>A0ABZ2Z9K6_9BACT</name>
<organism evidence="2 3">
    <name type="scientific">Chitinophaga caseinilytica</name>
    <dbReference type="NCBI Taxonomy" id="2267521"/>
    <lineage>
        <taxon>Bacteria</taxon>
        <taxon>Pseudomonadati</taxon>
        <taxon>Bacteroidota</taxon>
        <taxon>Chitinophagia</taxon>
        <taxon>Chitinophagales</taxon>
        <taxon>Chitinophagaceae</taxon>
        <taxon>Chitinophaga</taxon>
    </lineage>
</organism>
<dbReference type="Proteomes" id="UP001449657">
    <property type="component" value="Chromosome"/>
</dbReference>
<feature type="transmembrane region" description="Helical" evidence="1">
    <location>
        <begin position="160"/>
        <end position="184"/>
    </location>
</feature>